<evidence type="ECO:0000313" key="1">
    <source>
        <dbReference type="Proteomes" id="UP000887580"/>
    </source>
</evidence>
<dbReference type="WBParaSite" id="PS1159_v2.g17010.t1">
    <property type="protein sequence ID" value="PS1159_v2.g17010.t1"/>
    <property type="gene ID" value="PS1159_v2.g17010"/>
</dbReference>
<proteinExistence type="predicted"/>
<accession>A0AC35FHT1</accession>
<name>A0AC35FHT1_9BILA</name>
<organism evidence="1 2">
    <name type="scientific">Panagrolaimus sp. PS1159</name>
    <dbReference type="NCBI Taxonomy" id="55785"/>
    <lineage>
        <taxon>Eukaryota</taxon>
        <taxon>Metazoa</taxon>
        <taxon>Ecdysozoa</taxon>
        <taxon>Nematoda</taxon>
        <taxon>Chromadorea</taxon>
        <taxon>Rhabditida</taxon>
        <taxon>Tylenchina</taxon>
        <taxon>Panagrolaimomorpha</taxon>
        <taxon>Panagrolaimoidea</taxon>
        <taxon>Panagrolaimidae</taxon>
        <taxon>Panagrolaimus</taxon>
    </lineage>
</organism>
<dbReference type="Proteomes" id="UP000887580">
    <property type="component" value="Unplaced"/>
</dbReference>
<protein>
    <submittedName>
        <fullName evidence="2">BTB domain-containing protein</fullName>
    </submittedName>
</protein>
<evidence type="ECO:0000313" key="2">
    <source>
        <dbReference type="WBParaSite" id="PS1159_v2.g17010.t1"/>
    </source>
</evidence>
<reference evidence="2" key="1">
    <citation type="submission" date="2022-11" db="UniProtKB">
        <authorList>
            <consortium name="WormBaseParasite"/>
        </authorList>
    </citation>
    <scope>IDENTIFICATION</scope>
</reference>
<sequence length="560" mass="62656">MAETFPLSKTTLSDNNEKRISTPDLIKLNIGGQSFCCKIATLKSRAFDSKLARFVQSSHEAKLFMCDAYFMETNEYFFERTPKLFASIYKYYSSGALHRPLDVCEVEFYTELVYWNISEDQISPCCWPRSNHLNYETRDSTLIGEESPNGNLIVNESDSLDDLSNTSKKRSLENLTLRERIYAITEGDGTICSLIFTSLSIGFVLISVLGLVLGSIHEFQVPINKKGNISKRYNDTEPPSPIPPGPEMFEPHPFFDYVETTCIVWFTIEYCLRIFVAPKKISFVFELLNIVDLIAILPFYLELSLTIFGFDSSSLKNVQGAFLVVRILRVLRVVRILKLGRYSAGMRTFALTLRSSAKQLGMMGMVLCTGVIFFSTLIYYVEKDEPLTQFTSIPSAFWFVLVTMTTVGYGDSVPITTAGKLIASGAIVSGVLVLALPITIIVDSFMRVSGSHQPTSFGPPKNIPPNNNNNNNFNHGNSSFPPPSQSSSQHQQHPSAALPTTSSLSRTSPTNSISKKPLNENIHFTALKKSVHTFYFSLHFTKPFITILICINNSFYHGAI</sequence>